<dbReference type="Pfam" id="PF01368">
    <property type="entry name" value="DHH"/>
    <property type="match status" value="1"/>
</dbReference>
<sequence>MIKKEPNTKQLALELIKKSKTFLVITHARPDGDAISSSLSLKFVLEKIGKKVDVVIPDEISPDYSFLPGIDNVTSDLKINRDLVISIGGPSGKVGKISYNKREDGIVDLVITPSEGEIKKESIKMDFGKSSYDVLIILDTPDLNRVNTVYEHNKEVLKNTEIINIDHHPSNVSFGGYNIVDTSATSTCEILFALYESLDKSLIDSDVATLLLTGIINDTDRFQNANTSPKALTVAAQLIAAGGKRTDIIRNIYKTHPLSTLKLWGKILMNIKEDKEDKIVWSIISKREIDEIGARETETEGVMNELISTIPNANLALLLAERSPGVITASMRTNAEDVEVDNIAVTFGGGGHKKAAGFKIEGLGLFEAEKMVIGKLKAYFHGDRTSYDFKKQNKDLDFGSNDIVFEEKEEKSKVKSSNLKSEDDFYAPSLSDVEMEDPNIVEEGGSILKKFLEDKKRKKEEKIDFATLEKELNQKGISKKIQEEEYDEDYE</sequence>
<comment type="caution">
    <text evidence="2">The sequence shown here is derived from an EMBL/GenBank/DDBJ whole genome shotgun (WGS) entry which is preliminary data.</text>
</comment>
<name>A0A7C4R8B5_UNCC3</name>
<reference evidence="2" key="1">
    <citation type="journal article" date="2020" name="mSystems">
        <title>Genome- and Community-Level Interaction Insights into Carbon Utilization and Element Cycling Functions of Hydrothermarchaeota in Hydrothermal Sediment.</title>
        <authorList>
            <person name="Zhou Z."/>
            <person name="Liu Y."/>
            <person name="Xu W."/>
            <person name="Pan J."/>
            <person name="Luo Z.H."/>
            <person name="Li M."/>
        </authorList>
    </citation>
    <scope>NUCLEOTIDE SEQUENCE [LARGE SCALE GENOMIC DNA]</scope>
    <source>
        <strain evidence="2">SpSt-579</strain>
    </source>
</reference>
<gene>
    <name evidence="2" type="ORF">ENT43_02365</name>
</gene>
<organism evidence="2">
    <name type="scientific">candidate division CPR3 bacterium</name>
    <dbReference type="NCBI Taxonomy" id="2268181"/>
    <lineage>
        <taxon>Bacteria</taxon>
        <taxon>Bacteria division CPR3</taxon>
    </lineage>
</organism>
<dbReference type="AlphaFoldDB" id="A0A7C4R8B5"/>
<evidence type="ECO:0000259" key="1">
    <source>
        <dbReference type="Pfam" id="PF01368"/>
    </source>
</evidence>
<dbReference type="InterPro" id="IPR038763">
    <property type="entry name" value="DHH_sf"/>
</dbReference>
<dbReference type="SUPFAM" id="SSF64182">
    <property type="entry name" value="DHH phosphoesterases"/>
    <property type="match status" value="1"/>
</dbReference>
<dbReference type="InterPro" id="IPR051319">
    <property type="entry name" value="Oligoribo/pAp-PDE_c-di-AMP_PDE"/>
</dbReference>
<dbReference type="EMBL" id="DSYQ01000009">
    <property type="protein sequence ID" value="HGT71084.1"/>
    <property type="molecule type" value="Genomic_DNA"/>
</dbReference>
<protein>
    <recommendedName>
        <fullName evidence="1">DDH domain-containing protein</fullName>
    </recommendedName>
</protein>
<dbReference type="PANTHER" id="PTHR47618:SF1">
    <property type="entry name" value="BIFUNCTIONAL OLIGORIBONUCLEASE AND PAP PHOSPHATASE NRNA"/>
    <property type="match status" value="1"/>
</dbReference>
<dbReference type="PANTHER" id="PTHR47618">
    <property type="entry name" value="BIFUNCTIONAL OLIGORIBONUCLEASE AND PAP PHOSPHATASE NRNA"/>
    <property type="match status" value="1"/>
</dbReference>
<dbReference type="InterPro" id="IPR001667">
    <property type="entry name" value="DDH_dom"/>
</dbReference>
<dbReference type="Gene3D" id="3.10.310.30">
    <property type="match status" value="1"/>
</dbReference>
<dbReference type="Gene3D" id="3.90.1640.10">
    <property type="entry name" value="inorganic pyrophosphatase (n-terminal core)"/>
    <property type="match status" value="2"/>
</dbReference>
<proteinExistence type="predicted"/>
<evidence type="ECO:0000313" key="2">
    <source>
        <dbReference type="EMBL" id="HGT71084.1"/>
    </source>
</evidence>
<feature type="domain" description="DDH" evidence="1">
    <location>
        <begin position="22"/>
        <end position="215"/>
    </location>
</feature>
<accession>A0A7C4R8B5</accession>